<dbReference type="SUPFAM" id="SSF47005">
    <property type="entry name" value="Peripheral subunit-binding domain of 2-oxo acid dehydrogenase complex"/>
    <property type="match status" value="1"/>
</dbReference>
<feature type="domain" description="Peripheral subunit-binding (PSBD)" evidence="7">
    <location>
        <begin position="142"/>
        <end position="179"/>
    </location>
</feature>
<evidence type="ECO:0000256" key="3">
    <source>
        <dbReference type="ARBA" id="ARBA00022823"/>
    </source>
</evidence>
<dbReference type="SUPFAM" id="SSF51230">
    <property type="entry name" value="Single hybrid motif"/>
    <property type="match status" value="1"/>
</dbReference>
<dbReference type="InterPro" id="IPR004167">
    <property type="entry name" value="PSBD"/>
</dbReference>
<evidence type="ECO:0000256" key="1">
    <source>
        <dbReference type="ARBA" id="ARBA00001938"/>
    </source>
</evidence>
<keyword evidence="4" id="KW-0808">Transferase</keyword>
<dbReference type="EC" id="2.3.1.-" evidence="4"/>
<dbReference type="EMBL" id="BAAALM010000007">
    <property type="protein sequence ID" value="GAA1203151.1"/>
    <property type="molecule type" value="Genomic_DNA"/>
</dbReference>
<dbReference type="Pfam" id="PF00198">
    <property type="entry name" value="2-oxoacid_dh"/>
    <property type="match status" value="1"/>
</dbReference>
<dbReference type="Gene3D" id="2.40.50.100">
    <property type="match status" value="1"/>
</dbReference>
<evidence type="ECO:0000256" key="4">
    <source>
        <dbReference type="RuleBase" id="RU003423"/>
    </source>
</evidence>
<feature type="region of interest" description="Disordered" evidence="5">
    <location>
        <begin position="177"/>
        <end position="202"/>
    </location>
</feature>
<keyword evidence="3 4" id="KW-0450">Lipoyl</keyword>
<keyword evidence="4" id="KW-0012">Acyltransferase</keyword>
<dbReference type="PROSITE" id="PS51826">
    <property type="entry name" value="PSBD"/>
    <property type="match status" value="1"/>
</dbReference>
<evidence type="ECO:0000256" key="2">
    <source>
        <dbReference type="ARBA" id="ARBA00007317"/>
    </source>
</evidence>
<dbReference type="PANTHER" id="PTHR23151">
    <property type="entry name" value="DIHYDROLIPOAMIDE ACETYL/SUCCINYL-TRANSFERASE-RELATED"/>
    <property type="match status" value="1"/>
</dbReference>
<proteinExistence type="inferred from homology"/>
<dbReference type="Gene3D" id="4.10.320.10">
    <property type="entry name" value="E3-binding domain"/>
    <property type="match status" value="1"/>
</dbReference>
<name>A0ABN1VB16_9PSEU</name>
<evidence type="ECO:0000259" key="6">
    <source>
        <dbReference type="PROSITE" id="PS50968"/>
    </source>
</evidence>
<dbReference type="InterPro" id="IPR045257">
    <property type="entry name" value="E2/Pdx1"/>
</dbReference>
<dbReference type="InterPro" id="IPR000089">
    <property type="entry name" value="Biotin_lipoyl"/>
</dbReference>
<dbReference type="PROSITE" id="PS50968">
    <property type="entry name" value="BIOTINYL_LIPOYL"/>
    <property type="match status" value="1"/>
</dbReference>
<reference evidence="8 9" key="1">
    <citation type="journal article" date="2019" name="Int. J. Syst. Evol. Microbiol.">
        <title>The Global Catalogue of Microorganisms (GCM) 10K type strain sequencing project: providing services to taxonomists for standard genome sequencing and annotation.</title>
        <authorList>
            <consortium name="The Broad Institute Genomics Platform"/>
            <consortium name="The Broad Institute Genome Sequencing Center for Infectious Disease"/>
            <person name="Wu L."/>
            <person name="Ma J."/>
        </authorList>
    </citation>
    <scope>NUCLEOTIDE SEQUENCE [LARGE SCALE GENOMIC DNA]</scope>
    <source>
        <strain evidence="8 9">JCM 13022</strain>
    </source>
</reference>
<keyword evidence="9" id="KW-1185">Reference proteome</keyword>
<feature type="domain" description="Lipoyl-binding" evidence="6">
    <location>
        <begin position="5"/>
        <end position="80"/>
    </location>
</feature>
<comment type="caution">
    <text evidence="8">The sequence shown here is derived from an EMBL/GenBank/DDBJ whole genome shotgun (WGS) entry which is preliminary data.</text>
</comment>
<dbReference type="RefSeq" id="WP_253853131.1">
    <property type="nucleotide sequence ID" value="NZ_BAAALM010000007.1"/>
</dbReference>
<dbReference type="Pfam" id="PF02817">
    <property type="entry name" value="E3_binding"/>
    <property type="match status" value="1"/>
</dbReference>
<sequence length="407" mass="42038">MVNNQVPLVMPKMSMTMTEGVFVAWHKAEGDEVRQGEVVCEVTTDKVDMEVEATVDGVLARLVAAPEDVIAVGDPIAYVDSEAEDLLDGLFDGPAPEPETATSPEPETAAEPAPAPESAPEPAGVPVSANGAAAGDPARPPAAVPAARRLAAERGVDLAALTATGPWDTIRVADLPAEEPNRGGLRPEPAAPPASAPTRRRDGRAAVARRMTASAGVPQFVLYRDVDLDEAQLRRGGVSWTVVFTRVLAAALRRHPELNATWTDGGVQPCDRLSVAVAVDTERGLLAPVLTDPDSGDLPALARRIDDVVTRARTGRLELPELSATASSTMSNLGGSGVGGFQALLTPPQATALAVGTVEPRVVPVPGGIGTRLRCTLGLSVDHRVADGVAGARLLATIGELLGGELG</sequence>
<protein>
    <recommendedName>
        <fullName evidence="4">Dihydrolipoamide acetyltransferase component of pyruvate dehydrogenase complex</fullName>
        <ecNumber evidence="4">2.3.1.-</ecNumber>
    </recommendedName>
</protein>
<comment type="cofactor">
    <cofactor evidence="1 4">
        <name>(R)-lipoate</name>
        <dbReference type="ChEBI" id="CHEBI:83088"/>
    </cofactor>
</comment>
<evidence type="ECO:0000313" key="9">
    <source>
        <dbReference type="Proteomes" id="UP001500467"/>
    </source>
</evidence>
<organism evidence="8 9">
    <name type="scientific">Prauserella alba</name>
    <dbReference type="NCBI Taxonomy" id="176898"/>
    <lineage>
        <taxon>Bacteria</taxon>
        <taxon>Bacillati</taxon>
        <taxon>Actinomycetota</taxon>
        <taxon>Actinomycetes</taxon>
        <taxon>Pseudonocardiales</taxon>
        <taxon>Pseudonocardiaceae</taxon>
        <taxon>Prauserella</taxon>
    </lineage>
</organism>
<dbReference type="InterPro" id="IPR036625">
    <property type="entry name" value="E3-bd_dom_sf"/>
</dbReference>
<dbReference type="Gene3D" id="3.30.559.10">
    <property type="entry name" value="Chloramphenicol acetyltransferase-like domain"/>
    <property type="match status" value="1"/>
</dbReference>
<dbReference type="InterPro" id="IPR003016">
    <property type="entry name" value="2-oxoA_DH_lipoyl-BS"/>
</dbReference>
<accession>A0ABN1VB16</accession>
<dbReference type="SUPFAM" id="SSF52777">
    <property type="entry name" value="CoA-dependent acyltransferases"/>
    <property type="match status" value="1"/>
</dbReference>
<comment type="similarity">
    <text evidence="2 4">Belongs to the 2-oxoacid dehydrogenase family.</text>
</comment>
<gene>
    <name evidence="8" type="ORF">GCM10009675_20730</name>
</gene>
<dbReference type="InterPro" id="IPR023213">
    <property type="entry name" value="CAT-like_dom_sf"/>
</dbReference>
<dbReference type="CDD" id="cd06849">
    <property type="entry name" value="lipoyl_domain"/>
    <property type="match status" value="1"/>
</dbReference>
<keyword evidence="8" id="KW-0670">Pyruvate</keyword>
<dbReference type="Proteomes" id="UP001500467">
    <property type="component" value="Unassembled WGS sequence"/>
</dbReference>
<dbReference type="InterPro" id="IPR001078">
    <property type="entry name" value="2-oxoacid_DH_actylTfrase"/>
</dbReference>
<evidence type="ECO:0000259" key="7">
    <source>
        <dbReference type="PROSITE" id="PS51826"/>
    </source>
</evidence>
<dbReference type="PANTHER" id="PTHR23151:SF90">
    <property type="entry name" value="DIHYDROLIPOYLLYSINE-RESIDUE ACETYLTRANSFERASE COMPONENT OF PYRUVATE DEHYDROGENASE COMPLEX, MITOCHONDRIAL-RELATED"/>
    <property type="match status" value="1"/>
</dbReference>
<dbReference type="InterPro" id="IPR011053">
    <property type="entry name" value="Single_hybrid_motif"/>
</dbReference>
<dbReference type="PROSITE" id="PS00189">
    <property type="entry name" value="LIPOYL"/>
    <property type="match status" value="1"/>
</dbReference>
<dbReference type="Pfam" id="PF00364">
    <property type="entry name" value="Biotin_lipoyl"/>
    <property type="match status" value="1"/>
</dbReference>
<evidence type="ECO:0000256" key="5">
    <source>
        <dbReference type="SAM" id="MobiDB-lite"/>
    </source>
</evidence>
<evidence type="ECO:0000313" key="8">
    <source>
        <dbReference type="EMBL" id="GAA1203151.1"/>
    </source>
</evidence>
<feature type="compositionally biased region" description="Low complexity" evidence="5">
    <location>
        <begin position="98"/>
        <end position="112"/>
    </location>
</feature>
<feature type="region of interest" description="Disordered" evidence="5">
    <location>
        <begin position="87"/>
        <end position="146"/>
    </location>
</feature>